<dbReference type="InterPro" id="IPR043129">
    <property type="entry name" value="ATPase_NBD"/>
</dbReference>
<dbReference type="EMBL" id="LKHV02000001">
    <property type="protein sequence ID" value="MCS5708448.1"/>
    <property type="molecule type" value="Genomic_DNA"/>
</dbReference>
<proteinExistence type="predicted"/>
<dbReference type="EMBL" id="LKHV01000001">
    <property type="protein sequence ID" value="KRG19975.1"/>
    <property type="molecule type" value="Genomic_DNA"/>
</dbReference>
<dbReference type="AlphaFoldDB" id="A0A0Q9YTJ6"/>
<organism evidence="2">
    <name type="scientific">Candidatus Berkiella cookevillensis</name>
    <dbReference type="NCBI Taxonomy" id="437022"/>
    <lineage>
        <taxon>Bacteria</taxon>
        <taxon>Pseudomonadati</taxon>
        <taxon>Pseudomonadota</taxon>
        <taxon>Gammaproteobacteria</taxon>
        <taxon>Candidatus Berkiellales</taxon>
        <taxon>Candidatus Berkiellaceae</taxon>
        <taxon>Candidatus Berkiella</taxon>
    </lineage>
</organism>
<dbReference type="GO" id="GO:0006357">
    <property type="term" value="P:regulation of transcription by RNA polymerase II"/>
    <property type="evidence" value="ECO:0007669"/>
    <property type="project" value="TreeGrafter"/>
</dbReference>
<name>A0A0Q9YTJ6_9GAMM</name>
<sequence length="411" mass="45285">MAFDSFDAGSPLEPSDYVNGFLDTFYSASCFDLIVDSETAQPSDNTSLPESTDHELNFKNIDLSQYSGRVAYDMGSGGTKIKGVLFNTEAMHIEAVFAEYSFPMTYSLDLEQSENNQFSDLIMEMGLEQLKNHKALIEADFEKLNLDLALEHYGVATAAFRKAENADLFLSKIESELDIHISVISQEEEGVLGYYAAKSAAAKENPHGDLIDWSDPIVWDIGGGSMQITHQEENGEFTILQSTIASSTFMTLFNQHIRALEDLSLTPNPINNMEFSVAFALAKEQLVFNERDSAIIKAHIEQGSDILAIGAVHNASVQNTINQVLNIHADTYSKEQISQAAELLYNLNDQQIAGLLQLKNPSFSKTAITNLILVSAFMEKFNVEQVSTVKANNTDGLIAQGNILSQNLAIH</sequence>
<protein>
    <submittedName>
        <fullName evidence="2">Ppx/GppA phosphatase family protein</fullName>
    </submittedName>
</protein>
<dbReference type="Gene3D" id="3.30.420.40">
    <property type="match status" value="1"/>
</dbReference>
<gene>
    <name evidence="2" type="ORF">CC99x_00196</name>
    <name evidence="3" type="ORF">CC99x_005955</name>
</gene>
<dbReference type="InterPro" id="IPR050273">
    <property type="entry name" value="GppA/Ppx_hydrolase"/>
</dbReference>
<reference evidence="2" key="1">
    <citation type="submission" date="2015-09" db="EMBL/GenBank/DDBJ databases">
        <title>Draft Genome Sequences of Two Novel Amoeba-resistant Intranuclear Bacteria, Candidatus Berkiella cookevillensis and Candidatus Berkiella aquae.</title>
        <authorList>
            <person name="Mehari Y.T."/>
            <person name="Arivett B.A."/>
            <person name="Farone A.L."/>
            <person name="Gunderson J.H."/>
            <person name="Farone M.B."/>
        </authorList>
    </citation>
    <scope>NUCLEOTIDE SEQUENCE [LARGE SCALE GENOMIC DNA]</scope>
    <source>
        <strain evidence="2">CC99</strain>
    </source>
</reference>
<accession>A0A0Q9YTJ6</accession>
<dbReference type="InterPro" id="IPR003695">
    <property type="entry name" value="Ppx_GppA_N"/>
</dbReference>
<evidence type="ECO:0000313" key="4">
    <source>
        <dbReference type="Proteomes" id="UP000051494"/>
    </source>
</evidence>
<dbReference type="RefSeq" id="WP_057622715.1">
    <property type="nucleotide sequence ID" value="NZ_LKHV02000001.1"/>
</dbReference>
<dbReference type="OrthoDB" id="6430150at2"/>
<dbReference type="STRING" id="437022.CC99x_00196"/>
<dbReference type="Gene3D" id="3.30.420.150">
    <property type="entry name" value="Exopolyphosphatase. Domain 2"/>
    <property type="match status" value="1"/>
</dbReference>
<dbReference type="PANTHER" id="PTHR30005:SF0">
    <property type="entry name" value="RETROGRADE REGULATION PROTEIN 2"/>
    <property type="match status" value="1"/>
</dbReference>
<comment type="caution">
    <text evidence="2">The sequence shown here is derived from an EMBL/GenBank/DDBJ whole genome shotgun (WGS) entry which is preliminary data.</text>
</comment>
<dbReference type="Proteomes" id="UP000051494">
    <property type="component" value="Unassembled WGS sequence"/>
</dbReference>
<reference evidence="3" key="2">
    <citation type="journal article" date="2016" name="Genome Announc.">
        <title>Draft Genome Sequences of Two Novel Amoeba-Resistant Intranuclear Bacteria, 'Candidatus Berkiella cookevillensis' and 'Candidatus Berkiella aquae'.</title>
        <authorList>
            <person name="Mehari Y.T."/>
            <person name="Arivett B.A."/>
            <person name="Farone A.L."/>
            <person name="Gunderson J.H."/>
            <person name="Farone M.B."/>
        </authorList>
    </citation>
    <scope>NUCLEOTIDE SEQUENCE</scope>
    <source>
        <strain evidence="3">CC99</strain>
    </source>
</reference>
<dbReference type="PANTHER" id="PTHR30005">
    <property type="entry name" value="EXOPOLYPHOSPHATASE"/>
    <property type="match status" value="1"/>
</dbReference>
<dbReference type="Pfam" id="PF02541">
    <property type="entry name" value="Ppx-GppA"/>
    <property type="match status" value="1"/>
</dbReference>
<evidence type="ECO:0000313" key="3">
    <source>
        <dbReference type="EMBL" id="MCS5708448.1"/>
    </source>
</evidence>
<dbReference type="SUPFAM" id="SSF53067">
    <property type="entry name" value="Actin-like ATPase domain"/>
    <property type="match status" value="1"/>
</dbReference>
<feature type="domain" description="Ppx/GppA phosphatase N-terminal" evidence="1">
    <location>
        <begin position="112"/>
        <end position="390"/>
    </location>
</feature>
<reference evidence="3" key="3">
    <citation type="submission" date="2021-06" db="EMBL/GenBank/DDBJ databases">
        <title>Genomic Description and Analysis of Intracellular Bacteria, Candidatus Berkiella cookevillensis and Candidatus Berkiella aquae.</title>
        <authorList>
            <person name="Kidane D.T."/>
            <person name="Mehari Y.T."/>
            <person name="Rice F.C."/>
            <person name="Arivett B.A."/>
            <person name="Farone A.L."/>
            <person name="Berk S.G."/>
            <person name="Farone M.B."/>
        </authorList>
    </citation>
    <scope>NUCLEOTIDE SEQUENCE</scope>
    <source>
        <strain evidence="3">CC99</strain>
    </source>
</reference>
<evidence type="ECO:0000313" key="2">
    <source>
        <dbReference type="EMBL" id="KRG19975.1"/>
    </source>
</evidence>
<evidence type="ECO:0000259" key="1">
    <source>
        <dbReference type="Pfam" id="PF02541"/>
    </source>
</evidence>
<keyword evidence="4" id="KW-1185">Reference proteome</keyword>